<name>A0A2R6NVW8_9APHY</name>
<accession>A0A2R6NVW8</accession>
<reference evidence="13 14" key="1">
    <citation type="submission" date="2018-02" db="EMBL/GenBank/DDBJ databases">
        <title>Genome sequence of the basidiomycete white-rot fungus Phlebia centrifuga.</title>
        <authorList>
            <person name="Granchi Z."/>
            <person name="Peng M."/>
            <person name="de Vries R.P."/>
            <person name="Hilden K."/>
            <person name="Makela M.R."/>
            <person name="Grigoriev I."/>
            <person name="Riley R."/>
        </authorList>
    </citation>
    <scope>NUCLEOTIDE SEQUENCE [LARGE SCALE GENOMIC DNA]</scope>
    <source>
        <strain evidence="13 14">FBCC195</strain>
    </source>
</reference>
<organism evidence="13 14">
    <name type="scientific">Hermanssonia centrifuga</name>
    <dbReference type="NCBI Taxonomy" id="98765"/>
    <lineage>
        <taxon>Eukaryota</taxon>
        <taxon>Fungi</taxon>
        <taxon>Dikarya</taxon>
        <taxon>Basidiomycota</taxon>
        <taxon>Agaricomycotina</taxon>
        <taxon>Agaricomycetes</taxon>
        <taxon>Polyporales</taxon>
        <taxon>Meruliaceae</taxon>
        <taxon>Hermanssonia</taxon>
    </lineage>
</organism>
<sequence>MFNRPAILALFVVLISAVIFSFFRGHRLRKIMPPSPPGLPVLGNILQLPRLNPWIQFTDWRYQYGPIYSLNVAGQAVIVLNSFDTVTDLLDRRSSIYSDRPRSIMAGEILGGGIILAFMGYGERWRRLRRIAFGGFTVRASVDYQPMQERESARLVAHLLRDPMQYDDHFKRNAASTVLTALYDRPLVDSTIDQVARDINEVAKSLSNAGAVGAYLVDIFPAMLYLPEWLARWKREGRQLHEKYSAMLEGFLLDVQNRLVGCVQPVPLFDCSIKISFFSRLEI</sequence>
<dbReference type="SUPFAM" id="SSF48264">
    <property type="entry name" value="Cytochrome P450"/>
    <property type="match status" value="1"/>
</dbReference>
<evidence type="ECO:0008006" key="15">
    <source>
        <dbReference type="Google" id="ProtNLM"/>
    </source>
</evidence>
<feature type="transmembrane region" description="Helical" evidence="12">
    <location>
        <begin position="103"/>
        <end position="121"/>
    </location>
</feature>
<dbReference type="EMBL" id="MLYV02000768">
    <property type="protein sequence ID" value="PSR77908.1"/>
    <property type="molecule type" value="Genomic_DNA"/>
</dbReference>
<evidence type="ECO:0000256" key="9">
    <source>
        <dbReference type="ARBA" id="ARBA00023004"/>
    </source>
</evidence>
<dbReference type="AlphaFoldDB" id="A0A2R6NVW8"/>
<dbReference type="InterPro" id="IPR036396">
    <property type="entry name" value="Cyt_P450_sf"/>
</dbReference>
<comment type="subcellular location">
    <subcellularLocation>
        <location evidence="2">Membrane</location>
    </subcellularLocation>
</comment>
<evidence type="ECO:0000256" key="3">
    <source>
        <dbReference type="ARBA" id="ARBA00010617"/>
    </source>
</evidence>
<gene>
    <name evidence="13" type="ORF">PHLCEN_2v7650</name>
</gene>
<dbReference type="PANTHER" id="PTHR46300">
    <property type="entry name" value="P450, PUTATIVE (EUROFUNG)-RELATED-RELATED"/>
    <property type="match status" value="1"/>
</dbReference>
<keyword evidence="8" id="KW-0560">Oxidoreductase</keyword>
<comment type="similarity">
    <text evidence="3">Belongs to the cytochrome P450 family.</text>
</comment>
<evidence type="ECO:0000256" key="2">
    <source>
        <dbReference type="ARBA" id="ARBA00004370"/>
    </source>
</evidence>
<keyword evidence="5 12" id="KW-0812">Transmembrane</keyword>
<evidence type="ECO:0000256" key="5">
    <source>
        <dbReference type="ARBA" id="ARBA00022692"/>
    </source>
</evidence>
<dbReference type="GO" id="GO:0020037">
    <property type="term" value="F:heme binding"/>
    <property type="evidence" value="ECO:0007669"/>
    <property type="project" value="InterPro"/>
</dbReference>
<evidence type="ECO:0000256" key="11">
    <source>
        <dbReference type="ARBA" id="ARBA00023136"/>
    </source>
</evidence>
<keyword evidence="7 12" id="KW-1133">Transmembrane helix</keyword>
<evidence type="ECO:0000256" key="12">
    <source>
        <dbReference type="SAM" id="Phobius"/>
    </source>
</evidence>
<evidence type="ECO:0000256" key="10">
    <source>
        <dbReference type="ARBA" id="ARBA00023033"/>
    </source>
</evidence>
<protein>
    <recommendedName>
        <fullName evidence="15">Cytochrome P450</fullName>
    </recommendedName>
</protein>
<dbReference type="GO" id="GO:0004497">
    <property type="term" value="F:monooxygenase activity"/>
    <property type="evidence" value="ECO:0007669"/>
    <property type="project" value="UniProtKB-KW"/>
</dbReference>
<comment type="caution">
    <text evidence="13">The sequence shown here is derived from an EMBL/GenBank/DDBJ whole genome shotgun (WGS) entry which is preliminary data.</text>
</comment>
<keyword evidence="14" id="KW-1185">Reference proteome</keyword>
<evidence type="ECO:0000256" key="8">
    <source>
        <dbReference type="ARBA" id="ARBA00023002"/>
    </source>
</evidence>
<dbReference type="GO" id="GO:0016020">
    <property type="term" value="C:membrane"/>
    <property type="evidence" value="ECO:0007669"/>
    <property type="project" value="UniProtKB-SubCell"/>
</dbReference>
<feature type="transmembrane region" description="Helical" evidence="12">
    <location>
        <begin position="6"/>
        <end position="23"/>
    </location>
</feature>
<evidence type="ECO:0000313" key="14">
    <source>
        <dbReference type="Proteomes" id="UP000186601"/>
    </source>
</evidence>
<dbReference type="OrthoDB" id="2789670at2759"/>
<dbReference type="STRING" id="98765.A0A2R6NVW8"/>
<dbReference type="Gene3D" id="1.10.630.10">
    <property type="entry name" value="Cytochrome P450"/>
    <property type="match status" value="1"/>
</dbReference>
<dbReference type="Proteomes" id="UP000186601">
    <property type="component" value="Unassembled WGS sequence"/>
</dbReference>
<keyword evidence="11 12" id="KW-0472">Membrane</keyword>
<evidence type="ECO:0000313" key="13">
    <source>
        <dbReference type="EMBL" id="PSR77908.1"/>
    </source>
</evidence>
<evidence type="ECO:0000256" key="4">
    <source>
        <dbReference type="ARBA" id="ARBA00022617"/>
    </source>
</evidence>
<comment type="cofactor">
    <cofactor evidence="1">
        <name>heme</name>
        <dbReference type="ChEBI" id="CHEBI:30413"/>
    </cofactor>
</comment>
<proteinExistence type="inferred from homology"/>
<dbReference type="GO" id="GO:0016705">
    <property type="term" value="F:oxidoreductase activity, acting on paired donors, with incorporation or reduction of molecular oxygen"/>
    <property type="evidence" value="ECO:0007669"/>
    <property type="project" value="InterPro"/>
</dbReference>
<evidence type="ECO:0000256" key="1">
    <source>
        <dbReference type="ARBA" id="ARBA00001971"/>
    </source>
</evidence>
<keyword evidence="6" id="KW-0479">Metal-binding</keyword>
<dbReference type="InterPro" id="IPR001128">
    <property type="entry name" value="Cyt_P450"/>
</dbReference>
<dbReference type="Pfam" id="PF00067">
    <property type="entry name" value="p450"/>
    <property type="match status" value="1"/>
</dbReference>
<keyword evidence="10" id="KW-0503">Monooxygenase</keyword>
<keyword evidence="4" id="KW-0349">Heme</keyword>
<evidence type="ECO:0000256" key="7">
    <source>
        <dbReference type="ARBA" id="ARBA00022989"/>
    </source>
</evidence>
<evidence type="ECO:0000256" key="6">
    <source>
        <dbReference type="ARBA" id="ARBA00022723"/>
    </source>
</evidence>
<keyword evidence="9" id="KW-0408">Iron</keyword>
<dbReference type="InterPro" id="IPR050364">
    <property type="entry name" value="Cytochrome_P450_fung"/>
</dbReference>
<dbReference type="GO" id="GO:0005506">
    <property type="term" value="F:iron ion binding"/>
    <property type="evidence" value="ECO:0007669"/>
    <property type="project" value="InterPro"/>
</dbReference>